<evidence type="ECO:0000256" key="7">
    <source>
        <dbReference type="ARBA" id="ARBA00024448"/>
    </source>
</evidence>
<dbReference type="GO" id="GO:0046872">
    <property type="term" value="F:metal ion binding"/>
    <property type="evidence" value="ECO:0007669"/>
    <property type="project" value="UniProtKB-KW"/>
</dbReference>
<evidence type="ECO:0000256" key="15">
    <source>
        <dbReference type="ARBA" id="ARBA00030682"/>
    </source>
</evidence>
<dbReference type="GO" id="GO:0042262">
    <property type="term" value="P:DNA protection"/>
    <property type="evidence" value="ECO:0007669"/>
    <property type="project" value="InterPro"/>
</dbReference>
<dbReference type="InterPro" id="IPR000086">
    <property type="entry name" value="NUDIX_hydrolase_dom"/>
</dbReference>
<evidence type="ECO:0000256" key="1">
    <source>
        <dbReference type="ARBA" id="ARBA00001946"/>
    </source>
</evidence>
<evidence type="ECO:0000256" key="18">
    <source>
        <dbReference type="ARBA" id="ARBA00048002"/>
    </source>
</evidence>
<dbReference type="GO" id="GO:0005737">
    <property type="term" value="C:cytoplasm"/>
    <property type="evidence" value="ECO:0007669"/>
    <property type="project" value="TreeGrafter"/>
</dbReference>
<dbReference type="PANTHER" id="PTHR43758">
    <property type="entry name" value="7,8-DIHYDRO-8-OXOGUANINE TRIPHOSPHATASE"/>
    <property type="match status" value="1"/>
</dbReference>
<comment type="caution">
    <text evidence="23">The sequence shown here is derived from an EMBL/GenBank/DDBJ whole genome shotgun (WGS) entry which is preliminary data.</text>
</comment>
<comment type="catalytic activity">
    <reaction evidence="9">
        <text>8-oxo-dGTP + H2O = 8-oxo-dGMP + diphosphate + H(+)</text>
        <dbReference type="Rhea" id="RHEA:31575"/>
        <dbReference type="ChEBI" id="CHEBI:15377"/>
        <dbReference type="ChEBI" id="CHEBI:15378"/>
        <dbReference type="ChEBI" id="CHEBI:33019"/>
        <dbReference type="ChEBI" id="CHEBI:63224"/>
        <dbReference type="ChEBI" id="CHEBI:77896"/>
    </reaction>
    <physiologicalReaction direction="left-to-right" evidence="9">
        <dbReference type="Rhea" id="RHEA:31576"/>
    </physiologicalReaction>
</comment>
<evidence type="ECO:0000256" key="8">
    <source>
        <dbReference type="ARBA" id="ARBA00024459"/>
    </source>
</evidence>
<keyword evidence="5" id="KW-0378">Hydrolase</keyword>
<organism evidence="23 24">
    <name type="scientific">Candidatus Kaiserbacteria bacterium RIFCSPHIGHO2_02_FULL_49_34</name>
    <dbReference type="NCBI Taxonomy" id="1798491"/>
    <lineage>
        <taxon>Bacteria</taxon>
        <taxon>Candidatus Kaiseribacteriota</taxon>
    </lineage>
</organism>
<comment type="subunit">
    <text evidence="3">Monomer.</text>
</comment>
<evidence type="ECO:0000256" key="12">
    <source>
        <dbReference type="ARBA" id="ARBA00026218"/>
    </source>
</evidence>
<evidence type="ECO:0000256" key="9">
    <source>
        <dbReference type="ARBA" id="ARBA00024486"/>
    </source>
</evidence>
<dbReference type="Pfam" id="PF00293">
    <property type="entry name" value="NUDIX"/>
    <property type="match status" value="1"/>
</dbReference>
<feature type="domain" description="Nudix hydrolase" evidence="22">
    <location>
        <begin position="2"/>
        <end position="132"/>
    </location>
</feature>
<reference evidence="23 24" key="1">
    <citation type="journal article" date="2016" name="Nat. Commun.">
        <title>Thousands of microbial genomes shed light on interconnected biogeochemical processes in an aquifer system.</title>
        <authorList>
            <person name="Anantharaman K."/>
            <person name="Brown C.T."/>
            <person name="Hug L.A."/>
            <person name="Sharon I."/>
            <person name="Castelle C.J."/>
            <person name="Probst A.J."/>
            <person name="Thomas B.C."/>
            <person name="Singh A."/>
            <person name="Wilkins M.J."/>
            <person name="Karaoz U."/>
            <person name="Brodie E.L."/>
            <person name="Williams K.H."/>
            <person name="Hubbard S.S."/>
            <person name="Banfield J.F."/>
        </authorList>
    </citation>
    <scope>NUCLEOTIDE SEQUENCE [LARGE SCALE GENOMIC DNA]</scope>
</reference>
<protein>
    <recommendedName>
        <fullName evidence="12">Oxidized purine nucleoside triphosphate hydrolase</fullName>
        <ecNumber evidence="11">3.6.1.56</ecNumber>
    </recommendedName>
    <alternativeName>
        <fullName evidence="16">2-hydroxy-dATP diphosphatase</fullName>
    </alternativeName>
    <alternativeName>
        <fullName evidence="15">7,8-dihydro-8-oxoguanine triphosphatase</fullName>
    </alternativeName>
    <alternativeName>
        <fullName evidence="14">8-oxo-dGTPase</fullName>
    </alternativeName>
    <alternativeName>
        <fullName evidence="17">Methylated purine nucleoside triphosphate hydrolase</fullName>
    </alternativeName>
    <alternativeName>
        <fullName evidence="13">Nucleoside diphosphate-linked moiety X motif 1</fullName>
    </alternativeName>
</protein>
<dbReference type="PROSITE" id="PS51462">
    <property type="entry name" value="NUDIX"/>
    <property type="match status" value="1"/>
</dbReference>
<dbReference type="AlphaFoldDB" id="A0A1F6DI12"/>
<evidence type="ECO:0000256" key="21">
    <source>
        <dbReference type="ARBA" id="ARBA00053094"/>
    </source>
</evidence>
<dbReference type="SUPFAM" id="SSF55811">
    <property type="entry name" value="Nudix"/>
    <property type="match status" value="1"/>
</dbReference>
<dbReference type="PRINTS" id="PR01403">
    <property type="entry name" value="8OXTPHPHTASE"/>
</dbReference>
<accession>A0A1F6DI12</accession>
<comment type="catalytic activity">
    <reaction evidence="10">
        <text>2-oxo-ATP + H2O = 2-oxo-AMP + diphosphate + H(+)</text>
        <dbReference type="Rhea" id="RHEA:67392"/>
        <dbReference type="ChEBI" id="CHEBI:15377"/>
        <dbReference type="ChEBI" id="CHEBI:15378"/>
        <dbReference type="ChEBI" id="CHEBI:33019"/>
        <dbReference type="ChEBI" id="CHEBI:71395"/>
        <dbReference type="ChEBI" id="CHEBI:172878"/>
    </reaction>
    <physiologicalReaction direction="left-to-right" evidence="10">
        <dbReference type="Rhea" id="RHEA:67393"/>
    </physiologicalReaction>
</comment>
<evidence type="ECO:0000256" key="5">
    <source>
        <dbReference type="ARBA" id="ARBA00022801"/>
    </source>
</evidence>
<dbReference type="InterPro" id="IPR015797">
    <property type="entry name" value="NUDIX_hydrolase-like_dom_sf"/>
</dbReference>
<keyword evidence="4" id="KW-0479">Metal-binding</keyword>
<comment type="catalytic activity">
    <reaction evidence="20">
        <text>N(6)-methyl-dATP + H2O = N(6)-methyl-dAMP + diphosphate + H(+)</text>
        <dbReference type="Rhea" id="RHEA:67604"/>
        <dbReference type="ChEBI" id="CHEBI:15377"/>
        <dbReference type="ChEBI" id="CHEBI:15378"/>
        <dbReference type="ChEBI" id="CHEBI:33019"/>
        <dbReference type="ChEBI" id="CHEBI:169976"/>
        <dbReference type="ChEBI" id="CHEBI:172872"/>
    </reaction>
    <physiologicalReaction direction="left-to-right" evidence="20">
        <dbReference type="Rhea" id="RHEA:67605"/>
    </physiologicalReaction>
</comment>
<dbReference type="InterPro" id="IPR020084">
    <property type="entry name" value="NUDIX_hydrolase_CS"/>
</dbReference>
<keyword evidence="6" id="KW-0460">Magnesium</keyword>
<comment type="similarity">
    <text evidence="2">Belongs to the Nudix hydrolase family.</text>
</comment>
<dbReference type="EC" id="3.6.1.56" evidence="11"/>
<dbReference type="Gene3D" id="3.90.79.10">
    <property type="entry name" value="Nucleoside Triphosphate Pyrophosphohydrolase"/>
    <property type="match status" value="1"/>
</dbReference>
<comment type="catalytic activity">
    <reaction evidence="19">
        <text>O(6)-methyl-dGTP + H2O = O(6)-methyl-dGMP + diphosphate + H(+)</text>
        <dbReference type="Rhea" id="RHEA:67600"/>
        <dbReference type="ChEBI" id="CHEBI:15377"/>
        <dbReference type="ChEBI" id="CHEBI:15378"/>
        <dbReference type="ChEBI" id="CHEBI:33019"/>
        <dbReference type="ChEBI" id="CHEBI:169974"/>
        <dbReference type="ChEBI" id="CHEBI:169975"/>
    </reaction>
    <physiologicalReaction direction="left-to-right" evidence="19">
        <dbReference type="Rhea" id="RHEA:67601"/>
    </physiologicalReaction>
</comment>
<dbReference type="PROSITE" id="PS00893">
    <property type="entry name" value="NUDIX_BOX"/>
    <property type="match status" value="1"/>
</dbReference>
<dbReference type="CDD" id="cd03427">
    <property type="entry name" value="NUDIX_MTH1_Nudt1"/>
    <property type="match status" value="1"/>
</dbReference>
<evidence type="ECO:0000256" key="4">
    <source>
        <dbReference type="ARBA" id="ARBA00022723"/>
    </source>
</evidence>
<dbReference type="InterPro" id="IPR003563">
    <property type="entry name" value="8ODP"/>
</dbReference>
<dbReference type="EMBL" id="MFLE01000026">
    <property type="protein sequence ID" value="OGG61048.1"/>
    <property type="molecule type" value="Genomic_DNA"/>
</dbReference>
<comment type="catalytic activity">
    <reaction evidence="8">
        <text>2-oxo-dATP + H2O = 2-oxo-dAMP + diphosphate + H(+)</text>
        <dbReference type="Rhea" id="RHEA:31583"/>
        <dbReference type="ChEBI" id="CHEBI:15377"/>
        <dbReference type="ChEBI" id="CHEBI:15378"/>
        <dbReference type="ChEBI" id="CHEBI:33019"/>
        <dbReference type="ChEBI" id="CHEBI:63212"/>
        <dbReference type="ChEBI" id="CHEBI:77897"/>
        <dbReference type="EC" id="3.6.1.56"/>
    </reaction>
    <physiologicalReaction direction="left-to-right" evidence="8">
        <dbReference type="Rhea" id="RHEA:31584"/>
    </physiologicalReaction>
</comment>
<comment type="cofactor">
    <cofactor evidence="1">
        <name>Mg(2+)</name>
        <dbReference type="ChEBI" id="CHEBI:18420"/>
    </cofactor>
</comment>
<evidence type="ECO:0000313" key="23">
    <source>
        <dbReference type="EMBL" id="OGG61048.1"/>
    </source>
</evidence>
<dbReference type="GO" id="GO:0008828">
    <property type="term" value="F:dATP diphosphatase activity"/>
    <property type="evidence" value="ECO:0007669"/>
    <property type="project" value="UniProtKB-EC"/>
</dbReference>
<name>A0A1F6DI12_9BACT</name>
<dbReference type="STRING" id="1798491.A3C87_01980"/>
<evidence type="ECO:0000256" key="6">
    <source>
        <dbReference type="ARBA" id="ARBA00022842"/>
    </source>
</evidence>
<evidence type="ECO:0000256" key="16">
    <source>
        <dbReference type="ARBA" id="ARBA00031927"/>
    </source>
</evidence>
<comment type="catalytic activity">
    <reaction evidence="7">
        <text>8-oxo-dATP + H2O = 8-oxo-dAMP + diphosphate + H(+)</text>
        <dbReference type="Rhea" id="RHEA:65396"/>
        <dbReference type="ChEBI" id="CHEBI:15377"/>
        <dbReference type="ChEBI" id="CHEBI:15378"/>
        <dbReference type="ChEBI" id="CHEBI:33019"/>
        <dbReference type="ChEBI" id="CHEBI:71361"/>
        <dbReference type="ChEBI" id="CHEBI:172871"/>
    </reaction>
    <physiologicalReaction direction="left-to-right" evidence="7">
        <dbReference type="Rhea" id="RHEA:65397"/>
    </physiologicalReaction>
</comment>
<evidence type="ECO:0000256" key="17">
    <source>
        <dbReference type="ARBA" id="ARBA00032071"/>
    </source>
</evidence>
<comment type="catalytic activity">
    <reaction evidence="18">
        <text>N(6)-methyl-ATP + H2O = N(6)-methyl-AMP + diphosphate + H(+)</text>
        <dbReference type="Rhea" id="RHEA:67608"/>
        <dbReference type="ChEBI" id="CHEBI:15377"/>
        <dbReference type="ChEBI" id="CHEBI:15378"/>
        <dbReference type="ChEBI" id="CHEBI:33019"/>
        <dbReference type="ChEBI" id="CHEBI:144842"/>
        <dbReference type="ChEBI" id="CHEBI:172873"/>
    </reaction>
    <physiologicalReaction direction="left-to-right" evidence="18">
        <dbReference type="Rhea" id="RHEA:67609"/>
    </physiologicalReaction>
</comment>
<evidence type="ECO:0000256" key="14">
    <source>
        <dbReference type="ARBA" id="ARBA00030634"/>
    </source>
</evidence>
<dbReference type="Proteomes" id="UP000176511">
    <property type="component" value="Unassembled WGS sequence"/>
</dbReference>
<comment type="function">
    <text evidence="21">Oxidized purine nucleoside triphosphate hydrolase which is a prominent sanitizer of the oxidized nucleotide pool. Catalyzes the hydrolysis of 2-oxo-dATP (2-hydroxy-dATP) into 2-oxo-dAMP. Also has a significant hydrolase activity toward 2-oxo-ATP, 8-oxo-dGTP and 8-oxo-dATP. Through the hydrolysis of oxidized purine nucleoside triphosphates, prevents their incorporation into DNA and the subsequent transversions A:T to C:G and G:C to T:A. Also catalyzes the hydrolysis of methylated purine nucleoside triphosphate preventing their integration into DNA. Through this antimutagenic activity protects cells from oxidative stress.</text>
</comment>
<dbReference type="GO" id="GO:0008413">
    <property type="term" value="F:8-oxo-7,8-dihydroguanosine triphosphate pyrophosphatase activity"/>
    <property type="evidence" value="ECO:0007669"/>
    <property type="project" value="InterPro"/>
</dbReference>
<evidence type="ECO:0000256" key="11">
    <source>
        <dbReference type="ARBA" id="ARBA00026103"/>
    </source>
</evidence>
<evidence type="ECO:0000256" key="13">
    <source>
        <dbReference type="ARBA" id="ARBA00029673"/>
    </source>
</evidence>
<evidence type="ECO:0000256" key="19">
    <source>
        <dbReference type="ARBA" id="ARBA00048894"/>
    </source>
</evidence>
<evidence type="ECO:0000256" key="20">
    <source>
        <dbReference type="ARBA" id="ARBA00049032"/>
    </source>
</evidence>
<evidence type="ECO:0000313" key="24">
    <source>
        <dbReference type="Proteomes" id="UP000176511"/>
    </source>
</evidence>
<dbReference type="PANTHER" id="PTHR43758:SF2">
    <property type="entry name" value="OXIDIZED PURINE NUCLEOSIDE TRIPHOSPHATE HYDROLASE"/>
    <property type="match status" value="1"/>
</dbReference>
<evidence type="ECO:0000256" key="2">
    <source>
        <dbReference type="ARBA" id="ARBA00005582"/>
    </source>
</evidence>
<sequence length="155" mass="18030">MIRKQLTLCLIHTHPRVLLGMKKRGFGEGRFNGFGGKVDEGETIEDAARREVLEECGLSVHNLEKRGILEFSFEKNPEEILEVHIFHTAHFEGEPQETEEMLPEWFTVESIPYTEMWPDDIYWMPMFFAGKHFKGSFHFGEGDVILKSSLEEIEQ</sequence>
<proteinExistence type="inferred from homology"/>
<gene>
    <name evidence="23" type="ORF">A3C87_01980</name>
</gene>
<evidence type="ECO:0000256" key="10">
    <source>
        <dbReference type="ARBA" id="ARBA00024596"/>
    </source>
</evidence>
<evidence type="ECO:0000256" key="3">
    <source>
        <dbReference type="ARBA" id="ARBA00011245"/>
    </source>
</evidence>
<evidence type="ECO:0000259" key="22">
    <source>
        <dbReference type="PROSITE" id="PS51462"/>
    </source>
</evidence>